<dbReference type="SUPFAM" id="SSF57667">
    <property type="entry name" value="beta-beta-alpha zinc fingers"/>
    <property type="match status" value="5"/>
</dbReference>
<dbReference type="SMART" id="SM00355">
    <property type="entry name" value="ZnF_C2H2"/>
    <property type="match status" value="10"/>
</dbReference>
<dbReference type="Pfam" id="PF13894">
    <property type="entry name" value="zf-C2H2_4"/>
    <property type="match status" value="1"/>
</dbReference>
<feature type="domain" description="C2H2-type" evidence="11">
    <location>
        <begin position="275"/>
        <end position="303"/>
    </location>
</feature>
<feature type="domain" description="C2H2-type" evidence="11">
    <location>
        <begin position="115"/>
        <end position="138"/>
    </location>
</feature>
<evidence type="ECO:0000256" key="3">
    <source>
        <dbReference type="ARBA" id="ARBA00022737"/>
    </source>
</evidence>
<evidence type="ECO:0000256" key="5">
    <source>
        <dbReference type="ARBA" id="ARBA00022833"/>
    </source>
</evidence>
<dbReference type="FunFam" id="3.30.160.60:FF:000100">
    <property type="entry name" value="Zinc finger 45-like"/>
    <property type="match status" value="1"/>
</dbReference>
<name>A0A1B0DF01_PHLPP</name>
<comment type="subcellular location">
    <subcellularLocation>
        <location evidence="1">Nucleus</location>
    </subcellularLocation>
</comment>
<dbReference type="Proteomes" id="UP000092462">
    <property type="component" value="Unassembled WGS sequence"/>
</dbReference>
<dbReference type="EnsemblMetazoa" id="PPAI006609-RA">
    <property type="protein sequence ID" value="PPAI006609-PA"/>
    <property type="gene ID" value="PPAI006609"/>
</dbReference>
<dbReference type="EMBL" id="AJVK01058467">
    <property type="status" value="NOT_ANNOTATED_CDS"/>
    <property type="molecule type" value="Genomic_DNA"/>
</dbReference>
<keyword evidence="2" id="KW-0479">Metal-binding</keyword>
<evidence type="ECO:0000256" key="1">
    <source>
        <dbReference type="ARBA" id="ARBA00004123"/>
    </source>
</evidence>
<keyword evidence="7" id="KW-0238">DNA-binding</keyword>
<keyword evidence="3" id="KW-0677">Repeat</keyword>
<sequence>NNHSSDSQEENRVKLKKVPSKRHQTKKIICEICGKGFANNSRLENHKVCHKDGKPHECSQCGKTFKWTFAYSRHMKIHFDTGAKTFKCQICGKSYRFERYLKIHEKNVHGKKEKYPCKWCNQEFFSQAELQVHWKNHSQGVFFSNTNTNISKIVSDLQCTECGRFFSSRDSLKKHMVIHTGRFPFTCDICGKGFTWKEGVRRHLFKHLGISDDLSPMCQICGKKVSRETTLKDHLKIHLRTEHAFKCHFQGCGKTFTSEKFLNRHINDRHSSRRYKCDNCETVYKDKSQLQIHIRRIHLKENAPWNCNMCQRSFWIKRDFRIHMKKHHNLEIS</sequence>
<evidence type="ECO:0000256" key="7">
    <source>
        <dbReference type="ARBA" id="ARBA00023125"/>
    </source>
</evidence>
<dbReference type="VEuPathDB" id="VectorBase:PPAI006609"/>
<accession>A0A1B0DF01</accession>
<feature type="domain" description="C2H2-type" evidence="11">
    <location>
        <begin position="56"/>
        <end position="78"/>
    </location>
</feature>
<keyword evidence="4" id="KW-0863">Zinc-finger</keyword>
<feature type="domain" description="C2H2-type" evidence="11">
    <location>
        <begin position="157"/>
        <end position="184"/>
    </location>
</feature>
<keyword evidence="8" id="KW-0804">Transcription</keyword>
<dbReference type="InterPro" id="IPR013087">
    <property type="entry name" value="Znf_C2H2_type"/>
</dbReference>
<feature type="domain" description="C2H2-type" evidence="11">
    <location>
        <begin position="185"/>
        <end position="212"/>
    </location>
</feature>
<feature type="domain" description="C2H2-type" evidence="11">
    <location>
        <begin position="305"/>
        <end position="333"/>
    </location>
</feature>
<evidence type="ECO:0000256" key="10">
    <source>
        <dbReference type="SAM" id="MobiDB-lite"/>
    </source>
</evidence>
<keyword evidence="9" id="KW-0539">Nucleus</keyword>
<evidence type="ECO:0000313" key="12">
    <source>
        <dbReference type="EnsemblMetazoa" id="PPAI006609-PA"/>
    </source>
</evidence>
<keyword evidence="13" id="KW-1185">Reference proteome</keyword>
<dbReference type="GO" id="GO:0005634">
    <property type="term" value="C:nucleus"/>
    <property type="evidence" value="ECO:0007669"/>
    <property type="project" value="UniProtKB-SubCell"/>
</dbReference>
<dbReference type="AlphaFoldDB" id="A0A1B0DF01"/>
<evidence type="ECO:0000259" key="11">
    <source>
        <dbReference type="PROSITE" id="PS50157"/>
    </source>
</evidence>
<dbReference type="PROSITE" id="PS50157">
    <property type="entry name" value="ZINC_FINGER_C2H2_2"/>
    <property type="match status" value="10"/>
</dbReference>
<dbReference type="PANTHER" id="PTHR47772:SF13">
    <property type="entry name" value="GASTRULA ZINC FINGER PROTEIN XLCGF49.1-LIKE-RELATED"/>
    <property type="match status" value="1"/>
</dbReference>
<dbReference type="PROSITE" id="PS00028">
    <property type="entry name" value="ZINC_FINGER_C2H2_1"/>
    <property type="match status" value="10"/>
</dbReference>
<dbReference type="Pfam" id="PF00096">
    <property type="entry name" value="zf-C2H2"/>
    <property type="match status" value="5"/>
</dbReference>
<feature type="domain" description="C2H2-type" evidence="11">
    <location>
        <begin position="86"/>
        <end position="114"/>
    </location>
</feature>
<dbReference type="PANTHER" id="PTHR47772">
    <property type="entry name" value="ZINC FINGER PROTEIN 200"/>
    <property type="match status" value="1"/>
</dbReference>
<feature type="domain" description="C2H2-type" evidence="11">
    <location>
        <begin position="216"/>
        <end position="243"/>
    </location>
</feature>
<evidence type="ECO:0000256" key="2">
    <source>
        <dbReference type="ARBA" id="ARBA00022723"/>
    </source>
</evidence>
<proteinExistence type="predicted"/>
<dbReference type="GO" id="GO:0008270">
    <property type="term" value="F:zinc ion binding"/>
    <property type="evidence" value="ECO:0007669"/>
    <property type="project" value="UniProtKB-KW"/>
</dbReference>
<evidence type="ECO:0000256" key="9">
    <source>
        <dbReference type="ARBA" id="ARBA00023242"/>
    </source>
</evidence>
<reference evidence="12" key="1">
    <citation type="submission" date="2022-08" db="UniProtKB">
        <authorList>
            <consortium name="EnsemblMetazoa"/>
        </authorList>
    </citation>
    <scope>IDENTIFICATION</scope>
    <source>
        <strain evidence="12">Israel</strain>
    </source>
</reference>
<organism evidence="12 13">
    <name type="scientific">Phlebotomus papatasi</name>
    <name type="common">Sandfly</name>
    <dbReference type="NCBI Taxonomy" id="29031"/>
    <lineage>
        <taxon>Eukaryota</taxon>
        <taxon>Metazoa</taxon>
        <taxon>Ecdysozoa</taxon>
        <taxon>Arthropoda</taxon>
        <taxon>Hexapoda</taxon>
        <taxon>Insecta</taxon>
        <taxon>Pterygota</taxon>
        <taxon>Neoptera</taxon>
        <taxon>Endopterygota</taxon>
        <taxon>Diptera</taxon>
        <taxon>Nematocera</taxon>
        <taxon>Psychodoidea</taxon>
        <taxon>Psychodidae</taxon>
        <taxon>Phlebotomus</taxon>
        <taxon>Phlebotomus</taxon>
    </lineage>
</organism>
<feature type="region of interest" description="Disordered" evidence="10">
    <location>
        <begin position="1"/>
        <end position="20"/>
    </location>
</feature>
<feature type="domain" description="C2H2-type" evidence="11">
    <location>
        <begin position="28"/>
        <end position="55"/>
    </location>
</feature>
<dbReference type="Gene3D" id="3.30.160.60">
    <property type="entry name" value="Classic Zinc Finger"/>
    <property type="match status" value="7"/>
</dbReference>
<keyword evidence="6" id="KW-0805">Transcription regulation</keyword>
<feature type="domain" description="C2H2-type" evidence="11">
    <location>
        <begin position="245"/>
        <end position="275"/>
    </location>
</feature>
<dbReference type="InterPro" id="IPR036236">
    <property type="entry name" value="Znf_C2H2_sf"/>
</dbReference>
<protein>
    <recommendedName>
        <fullName evidence="11">C2H2-type domain-containing protein</fullName>
    </recommendedName>
</protein>
<evidence type="ECO:0000256" key="4">
    <source>
        <dbReference type="ARBA" id="ARBA00022771"/>
    </source>
</evidence>
<dbReference type="InterPro" id="IPR050636">
    <property type="entry name" value="C2H2-ZF_domain-containing"/>
</dbReference>
<evidence type="ECO:0000256" key="6">
    <source>
        <dbReference type="ARBA" id="ARBA00023015"/>
    </source>
</evidence>
<dbReference type="FunFam" id="3.30.160.60:FF:000646">
    <property type="entry name" value="Myeloid zinc finger 1"/>
    <property type="match status" value="1"/>
</dbReference>
<keyword evidence="5" id="KW-0862">Zinc</keyword>
<dbReference type="GO" id="GO:0003677">
    <property type="term" value="F:DNA binding"/>
    <property type="evidence" value="ECO:0007669"/>
    <property type="project" value="UniProtKB-KW"/>
</dbReference>
<evidence type="ECO:0000256" key="8">
    <source>
        <dbReference type="ARBA" id="ARBA00023163"/>
    </source>
</evidence>
<dbReference type="VEuPathDB" id="VectorBase:PPAPM1_001400"/>
<evidence type="ECO:0000313" key="13">
    <source>
        <dbReference type="Proteomes" id="UP000092462"/>
    </source>
</evidence>